<dbReference type="Pfam" id="PF13561">
    <property type="entry name" value="adh_short_C2"/>
    <property type="match status" value="1"/>
</dbReference>
<organism evidence="3 4">
    <name type="scientific">Novosphingobium umbonatum</name>
    <dbReference type="NCBI Taxonomy" id="1908524"/>
    <lineage>
        <taxon>Bacteria</taxon>
        <taxon>Pseudomonadati</taxon>
        <taxon>Pseudomonadota</taxon>
        <taxon>Alphaproteobacteria</taxon>
        <taxon>Sphingomonadales</taxon>
        <taxon>Sphingomonadaceae</taxon>
        <taxon>Novosphingobium</taxon>
    </lineage>
</organism>
<dbReference type="EMBL" id="SACO01000004">
    <property type="protein sequence ID" value="RVU05704.1"/>
    <property type="molecule type" value="Genomic_DNA"/>
</dbReference>
<dbReference type="SUPFAM" id="SSF51735">
    <property type="entry name" value="NAD(P)-binding Rossmann-fold domains"/>
    <property type="match status" value="1"/>
</dbReference>
<dbReference type="AlphaFoldDB" id="A0A3S2Y9T3"/>
<dbReference type="PRINTS" id="PR00080">
    <property type="entry name" value="SDRFAMILY"/>
</dbReference>
<dbReference type="Proteomes" id="UP000282837">
    <property type="component" value="Unassembled WGS sequence"/>
</dbReference>
<dbReference type="InterPro" id="IPR002347">
    <property type="entry name" value="SDR_fam"/>
</dbReference>
<dbReference type="OrthoDB" id="5457012at2"/>
<keyword evidence="2" id="KW-0560">Oxidoreductase</keyword>
<dbReference type="PANTHER" id="PTHR42760:SF133">
    <property type="entry name" value="3-OXOACYL-[ACYL-CARRIER-PROTEIN] REDUCTASE"/>
    <property type="match status" value="1"/>
</dbReference>
<name>A0A3S2Y9T3_9SPHN</name>
<comment type="caution">
    <text evidence="3">The sequence shown here is derived from an EMBL/GenBank/DDBJ whole genome shotgun (WGS) entry which is preliminary data.</text>
</comment>
<dbReference type="PANTHER" id="PTHR42760">
    <property type="entry name" value="SHORT-CHAIN DEHYDROGENASES/REDUCTASES FAMILY MEMBER"/>
    <property type="match status" value="1"/>
</dbReference>
<comment type="similarity">
    <text evidence="1">Belongs to the short-chain dehydrogenases/reductases (SDR) family.</text>
</comment>
<keyword evidence="4" id="KW-1185">Reference proteome</keyword>
<sequence>MSDRKIALVTGAASAAGLGFATARRLAKSGAQVWLTDLDGGAVDARAAELRADGLSAQAMAHDVTSKEGWQAVLQAIGPRLDVLVNNAGIAVLHSLESLEPEDWHLQINVNLSSIYLGCRAALPALRVAAQASPKGASVVNLSSVAGLVGIGGASAYAASKGGVRLFSKSLAMEWAGEKIRVNSVHPGVIWTDMQQVAIRDNPAQYDAINASIPMGRMGEPDDIAEMVAFLASDAAGYITGGEFVVDGGLTAQ</sequence>
<evidence type="ECO:0000313" key="3">
    <source>
        <dbReference type="EMBL" id="RVU05704.1"/>
    </source>
</evidence>
<accession>A0A3S2Y9T3</accession>
<dbReference type="FunFam" id="3.40.50.720:FF:000084">
    <property type="entry name" value="Short-chain dehydrogenase reductase"/>
    <property type="match status" value="1"/>
</dbReference>
<proteinExistence type="inferred from homology"/>
<dbReference type="PROSITE" id="PS00061">
    <property type="entry name" value="ADH_SHORT"/>
    <property type="match status" value="1"/>
</dbReference>
<dbReference type="GO" id="GO:0016616">
    <property type="term" value="F:oxidoreductase activity, acting on the CH-OH group of donors, NAD or NADP as acceptor"/>
    <property type="evidence" value="ECO:0007669"/>
    <property type="project" value="TreeGrafter"/>
</dbReference>
<evidence type="ECO:0000256" key="1">
    <source>
        <dbReference type="ARBA" id="ARBA00006484"/>
    </source>
</evidence>
<dbReference type="InterPro" id="IPR020904">
    <property type="entry name" value="Sc_DH/Rdtase_CS"/>
</dbReference>
<protein>
    <submittedName>
        <fullName evidence="3">SDR family oxidoreductase</fullName>
    </submittedName>
</protein>
<dbReference type="PRINTS" id="PR00081">
    <property type="entry name" value="GDHRDH"/>
</dbReference>
<reference evidence="3 4" key="1">
    <citation type="submission" date="2019-01" db="EMBL/GenBank/DDBJ databases">
        <authorList>
            <person name="Chen W.-M."/>
        </authorList>
    </citation>
    <scope>NUCLEOTIDE SEQUENCE [LARGE SCALE GENOMIC DNA]</scope>
    <source>
        <strain evidence="3 4">FSY-9</strain>
    </source>
</reference>
<dbReference type="CDD" id="cd05233">
    <property type="entry name" value="SDR_c"/>
    <property type="match status" value="1"/>
</dbReference>
<evidence type="ECO:0000313" key="4">
    <source>
        <dbReference type="Proteomes" id="UP000282837"/>
    </source>
</evidence>
<dbReference type="Gene3D" id="3.40.50.720">
    <property type="entry name" value="NAD(P)-binding Rossmann-like Domain"/>
    <property type="match status" value="1"/>
</dbReference>
<evidence type="ECO:0000256" key="2">
    <source>
        <dbReference type="ARBA" id="ARBA00023002"/>
    </source>
</evidence>
<dbReference type="InterPro" id="IPR036291">
    <property type="entry name" value="NAD(P)-bd_dom_sf"/>
</dbReference>
<dbReference type="RefSeq" id="WP_127707599.1">
    <property type="nucleotide sequence ID" value="NZ_SACO01000004.1"/>
</dbReference>
<gene>
    <name evidence="3" type="ORF">EOE18_06840</name>
</gene>